<gene>
    <name evidence="6" type="primary">ga05112</name>
    <name evidence="7" type="synonym">ga05565</name>
    <name evidence="6" type="ORF">PR202_ga05112</name>
    <name evidence="7" type="ORF">PR202_ga05565</name>
</gene>
<organism evidence="6 8">
    <name type="scientific">Eleusine coracana subsp. coracana</name>
    <dbReference type="NCBI Taxonomy" id="191504"/>
    <lineage>
        <taxon>Eukaryota</taxon>
        <taxon>Viridiplantae</taxon>
        <taxon>Streptophyta</taxon>
        <taxon>Embryophyta</taxon>
        <taxon>Tracheophyta</taxon>
        <taxon>Spermatophyta</taxon>
        <taxon>Magnoliopsida</taxon>
        <taxon>Liliopsida</taxon>
        <taxon>Poales</taxon>
        <taxon>Poaceae</taxon>
        <taxon>PACMAD clade</taxon>
        <taxon>Chloridoideae</taxon>
        <taxon>Cynodonteae</taxon>
        <taxon>Eleusininae</taxon>
        <taxon>Eleusine</taxon>
    </lineage>
</organism>
<name>A0AAV5BSQ3_ELECO</name>
<dbReference type="PANTHER" id="PTHR34481:SF9">
    <property type="entry name" value="19 KDA GLOBULIN"/>
    <property type="match status" value="1"/>
</dbReference>
<keyword evidence="4" id="KW-0732">Signal</keyword>
<protein>
    <recommendedName>
        <fullName evidence="5">Bifunctional inhibitor/plant lipid transfer protein/seed storage helical domain-containing protein</fullName>
    </recommendedName>
</protein>
<keyword evidence="8" id="KW-1185">Reference proteome</keyword>
<dbReference type="EMBL" id="BQKI01000002">
    <property type="protein sequence ID" value="GJM88976.1"/>
    <property type="molecule type" value="Genomic_DNA"/>
</dbReference>
<feature type="chain" id="PRO_5044714538" description="Bifunctional inhibitor/plant lipid transfer protein/seed storage helical domain-containing protein" evidence="4">
    <location>
        <begin position="22"/>
        <end position="216"/>
    </location>
</feature>
<dbReference type="SUPFAM" id="SSF47699">
    <property type="entry name" value="Bifunctional inhibitor/lipid-transfer protein/seed storage 2S albumin"/>
    <property type="match status" value="1"/>
</dbReference>
<dbReference type="CDD" id="cd00261">
    <property type="entry name" value="AAI_SS"/>
    <property type="match status" value="1"/>
</dbReference>
<reference evidence="6" key="2">
    <citation type="submission" date="2021-12" db="EMBL/GenBank/DDBJ databases">
        <title>Resequencing data analysis of finger millet.</title>
        <authorList>
            <person name="Hatakeyama M."/>
            <person name="Aluri S."/>
            <person name="Balachadran M.T."/>
            <person name="Sivarajan S.R."/>
            <person name="Poveda L."/>
            <person name="Shimizu-Inatsugi R."/>
            <person name="Schlapbach R."/>
            <person name="Sreeman S.M."/>
            <person name="Shimizu K.K."/>
        </authorList>
    </citation>
    <scope>NUCLEOTIDE SEQUENCE</scope>
</reference>
<evidence type="ECO:0000313" key="7">
    <source>
        <dbReference type="EMBL" id="GJM89377.1"/>
    </source>
</evidence>
<dbReference type="SMART" id="SM00499">
    <property type="entry name" value="AAI"/>
    <property type="match status" value="1"/>
</dbReference>
<evidence type="ECO:0000256" key="3">
    <source>
        <dbReference type="SAM" id="MobiDB-lite"/>
    </source>
</evidence>
<dbReference type="InterPro" id="IPR036312">
    <property type="entry name" value="Bifun_inhib/LTP/seed_sf"/>
</dbReference>
<dbReference type="Pfam" id="PF00234">
    <property type="entry name" value="Tryp_alpha_amyl"/>
    <property type="match status" value="1"/>
</dbReference>
<dbReference type="Gene3D" id="1.10.110.10">
    <property type="entry name" value="Plant lipid-transfer and hydrophobic proteins"/>
    <property type="match status" value="1"/>
</dbReference>
<evidence type="ECO:0000256" key="4">
    <source>
        <dbReference type="SAM" id="SignalP"/>
    </source>
</evidence>
<dbReference type="InterPro" id="IPR016140">
    <property type="entry name" value="Bifunc_inhib/LTP/seed_store"/>
</dbReference>
<accession>A0AAV5BSQ3</accession>
<proteinExistence type="predicted"/>
<evidence type="ECO:0000313" key="8">
    <source>
        <dbReference type="Proteomes" id="UP001054889"/>
    </source>
</evidence>
<dbReference type="GO" id="GO:0005576">
    <property type="term" value="C:extracellular region"/>
    <property type="evidence" value="ECO:0007669"/>
    <property type="project" value="UniProtKB-SubCell"/>
</dbReference>
<comment type="caution">
    <text evidence="6">The sequence shown here is derived from an EMBL/GenBank/DDBJ whole genome shotgun (WGS) entry which is preliminary data.</text>
</comment>
<feature type="signal peptide" evidence="4">
    <location>
        <begin position="1"/>
        <end position="21"/>
    </location>
</feature>
<sequence>MTKFVAIAAVCLAAILAVAVGQQGETEQQQNLRDMRCVREVKENPLDACRQVLHRQLTGSRTGNGSFQWDTGLRLQCCQQLQDVSRECRCAAIRSMVRGYELTMPPLEGGSGGGESRGQEHCGEGAQCGKQQGGSSGCGKMGWWRRQQGNGQQGGQGCGCGCGQGKGQQPATRVKLHKVRQYSARLPTMCSIEPQECNVFAGTGVESARRARNECL</sequence>
<dbReference type="EMBL" id="BQKI01000002">
    <property type="protein sequence ID" value="GJM89377.1"/>
    <property type="molecule type" value="Genomic_DNA"/>
</dbReference>
<dbReference type="Proteomes" id="UP001054889">
    <property type="component" value="Unassembled WGS sequence"/>
</dbReference>
<reference evidence="6" key="1">
    <citation type="journal article" date="2018" name="DNA Res.">
        <title>Multiple hybrid de novo genome assembly of finger millet, an orphan allotetraploid crop.</title>
        <authorList>
            <person name="Hatakeyama M."/>
            <person name="Aluri S."/>
            <person name="Balachadran M.T."/>
            <person name="Sivarajan S.R."/>
            <person name="Patrignani A."/>
            <person name="Gruter S."/>
            <person name="Poveda L."/>
            <person name="Shimizu-Inatsugi R."/>
            <person name="Baeten J."/>
            <person name="Francoijs K.J."/>
            <person name="Nataraja K.N."/>
            <person name="Reddy Y.A.N."/>
            <person name="Phadnis S."/>
            <person name="Ravikumar R.L."/>
            <person name="Schlapbach R."/>
            <person name="Sreeman S.M."/>
            <person name="Shimizu K.K."/>
        </authorList>
    </citation>
    <scope>NUCLEOTIDE SEQUENCE</scope>
</reference>
<dbReference type="AlphaFoldDB" id="A0AAV5BSQ3"/>
<evidence type="ECO:0000256" key="2">
    <source>
        <dbReference type="ARBA" id="ARBA00022525"/>
    </source>
</evidence>
<feature type="domain" description="Bifunctional inhibitor/plant lipid transfer protein/seed storage helical" evidence="5">
    <location>
        <begin position="49"/>
        <end position="197"/>
    </location>
</feature>
<comment type="subcellular location">
    <subcellularLocation>
        <location evidence="1">Secreted</location>
    </subcellularLocation>
</comment>
<feature type="region of interest" description="Disordered" evidence="3">
    <location>
        <begin position="104"/>
        <end position="134"/>
    </location>
</feature>
<evidence type="ECO:0000313" key="6">
    <source>
        <dbReference type="EMBL" id="GJM88976.1"/>
    </source>
</evidence>
<keyword evidence="2" id="KW-0964">Secreted</keyword>
<evidence type="ECO:0000256" key="1">
    <source>
        <dbReference type="ARBA" id="ARBA00004613"/>
    </source>
</evidence>
<dbReference type="PANTHER" id="PTHR34481">
    <property type="entry name" value="TRYPSIN/FACTOR XIIA INHIBITOR-RELATED"/>
    <property type="match status" value="1"/>
</dbReference>
<evidence type="ECO:0000259" key="5">
    <source>
        <dbReference type="SMART" id="SM00499"/>
    </source>
</evidence>